<dbReference type="KEGG" id="cfus:CYFUS_008629"/>
<evidence type="ECO:0000313" key="2">
    <source>
        <dbReference type="EMBL" id="ATB43149.1"/>
    </source>
</evidence>
<dbReference type="RefSeq" id="WP_095990600.1">
    <property type="nucleotide sequence ID" value="NZ_CP022098.1"/>
</dbReference>
<name>A0A250JGY6_9BACT</name>
<gene>
    <name evidence="2" type="ORF">CYFUS_008629</name>
</gene>
<protein>
    <recommendedName>
        <fullName evidence="1">DUF4935 domain-containing protein</fullName>
    </recommendedName>
</protein>
<dbReference type="Pfam" id="PF16289">
    <property type="entry name" value="PIN_12"/>
    <property type="match status" value="1"/>
</dbReference>
<dbReference type="EMBL" id="CP022098">
    <property type="protein sequence ID" value="ATB43149.1"/>
    <property type="molecule type" value="Genomic_DNA"/>
</dbReference>
<dbReference type="Proteomes" id="UP000217257">
    <property type="component" value="Chromosome"/>
</dbReference>
<dbReference type="InterPro" id="IPR032557">
    <property type="entry name" value="DUF4935"/>
</dbReference>
<proteinExistence type="predicted"/>
<sequence length="201" mass="22549">MILYVETNFLMAVATGRESNVQDLLKAIPPLVLALPTISIMEAFSALEADIKGRKEFDRQLEQQIGQLRRDNTSHNASSLLMSLEQAKIQHAGLVNDVQGRMFELLRELSSKATWLDTSPRILLEAVETELIEGEPTDNLILHTILHHSQQYAPGPKAFLSENTRSFEQPDVKNALVASGIKFFSRSRSFLEWGSRQPSGF</sequence>
<reference evidence="2 3" key="1">
    <citation type="submission" date="2017-06" db="EMBL/GenBank/DDBJ databases">
        <title>Sequencing and comparative analysis of myxobacterial genomes.</title>
        <authorList>
            <person name="Rupp O."/>
            <person name="Goesmann A."/>
            <person name="Sogaard-Andersen L."/>
        </authorList>
    </citation>
    <scope>NUCLEOTIDE SEQUENCE [LARGE SCALE GENOMIC DNA]</scope>
    <source>
        <strain evidence="2 3">DSM 52655</strain>
    </source>
</reference>
<evidence type="ECO:0000313" key="3">
    <source>
        <dbReference type="Proteomes" id="UP000217257"/>
    </source>
</evidence>
<evidence type="ECO:0000259" key="1">
    <source>
        <dbReference type="Pfam" id="PF16289"/>
    </source>
</evidence>
<organism evidence="2 3">
    <name type="scientific">Cystobacter fuscus</name>
    <dbReference type="NCBI Taxonomy" id="43"/>
    <lineage>
        <taxon>Bacteria</taxon>
        <taxon>Pseudomonadati</taxon>
        <taxon>Myxococcota</taxon>
        <taxon>Myxococcia</taxon>
        <taxon>Myxococcales</taxon>
        <taxon>Cystobacterineae</taxon>
        <taxon>Archangiaceae</taxon>
        <taxon>Cystobacter</taxon>
    </lineage>
</organism>
<feature type="domain" description="DUF4935" evidence="1">
    <location>
        <begin position="3"/>
        <end position="167"/>
    </location>
</feature>
<dbReference type="AlphaFoldDB" id="A0A250JGY6"/>
<accession>A0A250JGY6</accession>